<comment type="catalytic activity">
    <reaction evidence="1">
        <text>Hydrolysis of terminal, non-reducing alpha-D-galactose residues in alpha-D-galactosides, including galactose oligosaccharides, galactomannans and galactolipids.</text>
        <dbReference type="EC" id="3.2.1.22"/>
    </reaction>
</comment>
<dbReference type="AlphaFoldDB" id="A0A8J3TQG1"/>
<proteinExistence type="predicted"/>
<comment type="catalytic activity">
    <reaction evidence="2">
        <text>Hydrolysis of terminal, non-reducing branched (1-&gt;3)-alpha-D-galactosidic residues, producing free D-galactose.</text>
        <dbReference type="EC" id="3.2.1.n1"/>
    </reaction>
</comment>
<gene>
    <name evidence="7" type="ORF">Pmi06nite_36080</name>
</gene>
<dbReference type="EMBL" id="BOOO01000017">
    <property type="protein sequence ID" value="GII30166.1"/>
    <property type="molecule type" value="Genomic_DNA"/>
</dbReference>
<dbReference type="SUPFAM" id="SSF51126">
    <property type="entry name" value="Pectin lyase-like"/>
    <property type="match status" value="1"/>
</dbReference>
<accession>A0A8J3TQG1</accession>
<dbReference type="Gene3D" id="2.160.20.10">
    <property type="entry name" value="Single-stranded right-handed beta-helix, Pectin lyase-like"/>
    <property type="match status" value="2"/>
</dbReference>
<dbReference type="Pfam" id="PF23764">
    <property type="entry name" value="Beta-barrel_GLAA-B_II"/>
    <property type="match status" value="1"/>
</dbReference>
<organism evidence="7 8">
    <name type="scientific">Planotetraspora mira</name>
    <dbReference type="NCBI Taxonomy" id="58121"/>
    <lineage>
        <taxon>Bacteria</taxon>
        <taxon>Bacillati</taxon>
        <taxon>Actinomycetota</taxon>
        <taxon>Actinomycetes</taxon>
        <taxon>Streptosporangiales</taxon>
        <taxon>Streptosporangiaceae</taxon>
        <taxon>Planotetraspora</taxon>
    </lineage>
</organism>
<feature type="domain" description="GLAA-B beta-barrel" evidence="6">
    <location>
        <begin position="374"/>
        <end position="422"/>
    </location>
</feature>
<keyword evidence="8" id="KW-1185">Reference proteome</keyword>
<comment type="caution">
    <text evidence="7">The sequence shown here is derived from an EMBL/GenBank/DDBJ whole genome shotgun (WGS) entry which is preliminary data.</text>
</comment>
<name>A0A8J3TQG1_9ACTN</name>
<dbReference type="InterPro" id="IPR056441">
    <property type="entry name" value="Beta-barrel_GLAA-B_II"/>
</dbReference>
<evidence type="ECO:0000313" key="8">
    <source>
        <dbReference type="Proteomes" id="UP000650628"/>
    </source>
</evidence>
<evidence type="ECO:0000313" key="7">
    <source>
        <dbReference type="EMBL" id="GII30166.1"/>
    </source>
</evidence>
<evidence type="ECO:0000256" key="4">
    <source>
        <dbReference type="ARBA" id="ARBA00022801"/>
    </source>
</evidence>
<dbReference type="GO" id="GO:0004557">
    <property type="term" value="F:alpha-galactosidase activity"/>
    <property type="evidence" value="ECO:0007669"/>
    <property type="project" value="UniProtKB-EC"/>
</dbReference>
<evidence type="ECO:0000256" key="2">
    <source>
        <dbReference type="ARBA" id="ARBA00001271"/>
    </source>
</evidence>
<keyword evidence="5" id="KW-0326">Glycosidase</keyword>
<dbReference type="Proteomes" id="UP000650628">
    <property type="component" value="Unassembled WGS sequence"/>
</dbReference>
<keyword evidence="4" id="KW-0378">Hydrolase</keyword>
<evidence type="ECO:0000256" key="5">
    <source>
        <dbReference type="ARBA" id="ARBA00023295"/>
    </source>
</evidence>
<dbReference type="RefSeq" id="WP_203954130.1">
    <property type="nucleotide sequence ID" value="NZ_BOOO01000017.1"/>
</dbReference>
<dbReference type="SMART" id="SM00710">
    <property type="entry name" value="PbH1"/>
    <property type="match status" value="6"/>
</dbReference>
<protein>
    <recommendedName>
        <fullName evidence="6">GLAA-B beta-barrel domain-containing protein</fullName>
    </recommendedName>
</protein>
<evidence type="ECO:0000256" key="1">
    <source>
        <dbReference type="ARBA" id="ARBA00001255"/>
    </source>
</evidence>
<evidence type="ECO:0000256" key="3">
    <source>
        <dbReference type="ARBA" id="ARBA00022737"/>
    </source>
</evidence>
<sequence>MPAAERADPAPAGNGRLGATVFAAERQLGGGLTHMRTLLDVTDFGVLPGRHIDATPGARAALRAASDVAGPVVLRFPPGEYHLWPDDAQRRELYVSNTVGDDPRYGVKAIALVVEEADDLVIAGEGARLVLHGLQTTFAVIDSHRIRVEGLEFDFAVPTVVDATVVDAGVEEGRAYRQIRVPAATLFSVEGASIRWHGETLGSGEVAWSGRDALEYTQIHDPARRRTWRAPNPLFDRVRSIRPVGERDVRIDYEHAEEPSDLGLVYSMRSTTRDHPGGLVLDSSDVTLSRLRFRFLHGFGVVAQMSRDVSFEGCEFQTPPDSGRHSAGFADFIQFSGCSGRAVVRDCLFDGPHDDPINIHGTYLRVAGQPDSRTLELEYPHPETAGFPQFSPGDEIEIVDRATLQAIASATVRTVRQPSGRDHDQPLRTIVVTVDAELLGDLVGRTAVENVTRTPIVRIARNIFRNVPTRGVLVTTRRAVLIEENRFERTEMAGIYVSCDADEWWESGPVRDLTIRGNEFIEPGGPAIFLDPRNTRSDPGHPVHSGVVVAENRFVLDGVSALDAKSTHGIRFRNNGIVRLGRPTPDIVLQSCSDVGIEFDGDEPPAAPLAGSPPSGN</sequence>
<evidence type="ECO:0000259" key="6">
    <source>
        <dbReference type="Pfam" id="PF23764"/>
    </source>
</evidence>
<dbReference type="InterPro" id="IPR011050">
    <property type="entry name" value="Pectin_lyase_fold/virulence"/>
</dbReference>
<dbReference type="InterPro" id="IPR006626">
    <property type="entry name" value="PbH1"/>
</dbReference>
<keyword evidence="3" id="KW-0677">Repeat</keyword>
<reference evidence="7 8" key="1">
    <citation type="submission" date="2021-01" db="EMBL/GenBank/DDBJ databases">
        <title>Whole genome shotgun sequence of Planotetraspora mira NBRC 15435.</title>
        <authorList>
            <person name="Komaki H."/>
            <person name="Tamura T."/>
        </authorList>
    </citation>
    <scope>NUCLEOTIDE SEQUENCE [LARGE SCALE GENOMIC DNA]</scope>
    <source>
        <strain evidence="7 8">NBRC 15435</strain>
    </source>
</reference>
<dbReference type="InterPro" id="IPR012334">
    <property type="entry name" value="Pectin_lyas_fold"/>
</dbReference>